<dbReference type="InterPro" id="IPR020509">
    <property type="entry name" value="Uncharacterised_YnzE"/>
</dbReference>
<reference evidence="3" key="1">
    <citation type="journal article" date="2019" name="Int. J. Syst. Evol. Microbiol.">
        <title>The Global Catalogue of Microorganisms (GCM) 10K type strain sequencing project: providing services to taxonomists for standard genome sequencing and annotation.</title>
        <authorList>
            <consortium name="The Broad Institute Genomics Platform"/>
            <consortium name="The Broad Institute Genome Sequencing Center for Infectious Disease"/>
            <person name="Wu L."/>
            <person name="Ma J."/>
        </authorList>
    </citation>
    <scope>NUCLEOTIDE SEQUENCE [LARGE SCALE GENOMIC DNA]</scope>
    <source>
        <strain evidence="3">JCM 18657</strain>
    </source>
</reference>
<feature type="transmembrane region" description="Helical" evidence="1">
    <location>
        <begin position="37"/>
        <end position="57"/>
    </location>
</feature>
<sequence>MYKLAALVWGTLMWSATTILLQAAGHWWVRVDQTPWILGWFAAAIPYAHVWTMPMYDYLELHGRSRMEAAVRFAWINLLLNSVTLLRFEAWFPNMPPQSGIYVGAWLMWVHALGLASAWLPERKPARRS</sequence>
<protein>
    <submittedName>
        <fullName evidence="2">DUF5367 family protein</fullName>
    </submittedName>
</protein>
<comment type="caution">
    <text evidence="2">The sequence shown here is derived from an EMBL/GenBank/DDBJ whole genome shotgun (WGS) entry which is preliminary data.</text>
</comment>
<dbReference type="Pfam" id="PF17329">
    <property type="entry name" value="DUF5367"/>
    <property type="match status" value="1"/>
</dbReference>
<evidence type="ECO:0000256" key="1">
    <source>
        <dbReference type="SAM" id="Phobius"/>
    </source>
</evidence>
<feature type="transmembrane region" description="Helical" evidence="1">
    <location>
        <begin position="69"/>
        <end position="88"/>
    </location>
</feature>
<organism evidence="2 3">
    <name type="scientific">Paenibacillus thermoaerophilus</name>
    <dbReference type="NCBI Taxonomy" id="1215385"/>
    <lineage>
        <taxon>Bacteria</taxon>
        <taxon>Bacillati</taxon>
        <taxon>Bacillota</taxon>
        <taxon>Bacilli</taxon>
        <taxon>Bacillales</taxon>
        <taxon>Paenibacillaceae</taxon>
        <taxon>Paenibacillus</taxon>
    </lineage>
</organism>
<dbReference type="EMBL" id="JBHTGQ010000028">
    <property type="protein sequence ID" value="MFC7750833.1"/>
    <property type="molecule type" value="Genomic_DNA"/>
</dbReference>
<proteinExistence type="predicted"/>
<evidence type="ECO:0000313" key="3">
    <source>
        <dbReference type="Proteomes" id="UP001596528"/>
    </source>
</evidence>
<keyword evidence="1" id="KW-0812">Transmembrane</keyword>
<accession>A0ABW2V5L2</accession>
<keyword evidence="3" id="KW-1185">Reference proteome</keyword>
<dbReference type="RefSeq" id="WP_138789088.1">
    <property type="nucleotide sequence ID" value="NZ_JBHTGQ010000028.1"/>
</dbReference>
<gene>
    <name evidence="2" type="ORF">ACFQWB_12970</name>
</gene>
<feature type="transmembrane region" description="Helical" evidence="1">
    <location>
        <begin position="100"/>
        <end position="120"/>
    </location>
</feature>
<keyword evidence="1" id="KW-0472">Membrane</keyword>
<evidence type="ECO:0000313" key="2">
    <source>
        <dbReference type="EMBL" id="MFC7750833.1"/>
    </source>
</evidence>
<dbReference type="Proteomes" id="UP001596528">
    <property type="component" value="Unassembled WGS sequence"/>
</dbReference>
<keyword evidence="1" id="KW-1133">Transmembrane helix</keyword>
<name>A0ABW2V5L2_9BACL</name>